<dbReference type="EMBL" id="SNYI01000001">
    <property type="protein sequence ID" value="TDQ33372.1"/>
    <property type="molecule type" value="Genomic_DNA"/>
</dbReference>
<protein>
    <submittedName>
        <fullName evidence="1">Uncharacterized protein</fullName>
    </submittedName>
</protein>
<reference evidence="1 2" key="1">
    <citation type="submission" date="2019-03" db="EMBL/GenBank/DDBJ databases">
        <title>Genomic Encyclopedia of Archaeal and Bacterial Type Strains, Phase II (KMG-II): from individual species to whole genera.</title>
        <authorList>
            <person name="Goeker M."/>
        </authorList>
    </citation>
    <scope>NUCLEOTIDE SEQUENCE [LARGE SCALE GENOMIC DNA]</scope>
    <source>
        <strain evidence="1 2">DSM 18435</strain>
    </source>
</reference>
<dbReference type="Proteomes" id="UP000295468">
    <property type="component" value="Unassembled WGS sequence"/>
</dbReference>
<organism evidence="1 2">
    <name type="scientific">Zeaxanthinibacter enoshimensis</name>
    <dbReference type="NCBI Taxonomy" id="392009"/>
    <lineage>
        <taxon>Bacteria</taxon>
        <taxon>Pseudomonadati</taxon>
        <taxon>Bacteroidota</taxon>
        <taxon>Flavobacteriia</taxon>
        <taxon>Flavobacteriales</taxon>
        <taxon>Flavobacteriaceae</taxon>
        <taxon>Zeaxanthinibacter</taxon>
    </lineage>
</organism>
<accession>A0A4R6TP46</accession>
<dbReference type="RefSeq" id="WP_133643368.1">
    <property type="nucleotide sequence ID" value="NZ_SNYI01000001.1"/>
</dbReference>
<dbReference type="OrthoDB" id="9870091at2"/>
<sequence>MNIQQLEFIIRSTFTNLDYSFLDQLDKDSYYSDQDKYELINRIEFQIHSLKTAGYNKLLCKQSRCFLCYPNADALSFHCPNTDELVIKYVFQNLGKTEEGEFLYRVEECKNNPIKEGANGLPF</sequence>
<comment type="caution">
    <text evidence="1">The sequence shown here is derived from an EMBL/GenBank/DDBJ whole genome shotgun (WGS) entry which is preliminary data.</text>
</comment>
<dbReference type="AlphaFoldDB" id="A0A4R6TP46"/>
<proteinExistence type="predicted"/>
<gene>
    <name evidence="1" type="ORF">CLV82_1211</name>
</gene>
<evidence type="ECO:0000313" key="1">
    <source>
        <dbReference type="EMBL" id="TDQ33372.1"/>
    </source>
</evidence>
<evidence type="ECO:0000313" key="2">
    <source>
        <dbReference type="Proteomes" id="UP000295468"/>
    </source>
</evidence>
<name>A0A4R6TP46_9FLAO</name>
<keyword evidence="2" id="KW-1185">Reference proteome</keyword>